<keyword evidence="6" id="KW-0949">S-adenosyl-L-methionine</keyword>
<evidence type="ECO:0000256" key="2">
    <source>
        <dbReference type="ARBA" id="ARBA00006301"/>
    </source>
</evidence>
<organism evidence="10 11">
    <name type="scientific">Letharia columbiana</name>
    <dbReference type="NCBI Taxonomy" id="112416"/>
    <lineage>
        <taxon>Eukaryota</taxon>
        <taxon>Fungi</taxon>
        <taxon>Dikarya</taxon>
        <taxon>Ascomycota</taxon>
        <taxon>Pezizomycotina</taxon>
        <taxon>Lecanoromycetes</taxon>
        <taxon>OSLEUM clade</taxon>
        <taxon>Lecanoromycetidae</taxon>
        <taxon>Lecanorales</taxon>
        <taxon>Lecanorineae</taxon>
        <taxon>Parmeliaceae</taxon>
        <taxon>Letharia</taxon>
    </lineage>
</organism>
<accession>A0A8H6G5E1</accession>
<feature type="compositionally biased region" description="Basic residues" evidence="9">
    <location>
        <begin position="502"/>
        <end position="513"/>
    </location>
</feature>
<feature type="compositionally biased region" description="Basic and acidic residues" evidence="9">
    <location>
        <begin position="164"/>
        <end position="189"/>
    </location>
</feature>
<evidence type="ECO:0000256" key="1">
    <source>
        <dbReference type="ARBA" id="ARBA00004604"/>
    </source>
</evidence>
<comment type="similarity">
    <text evidence="2">Belongs to the methyltransferase superfamily. RRP8 family.</text>
</comment>
<dbReference type="FunFam" id="1.10.10.2150:FF:000001">
    <property type="entry name" value="Ribosomal RNA-processing protein 8"/>
    <property type="match status" value="1"/>
</dbReference>
<dbReference type="Proteomes" id="UP000578531">
    <property type="component" value="Unassembled WGS sequence"/>
</dbReference>
<feature type="region of interest" description="Disordered" evidence="9">
    <location>
        <begin position="348"/>
        <end position="389"/>
    </location>
</feature>
<dbReference type="OrthoDB" id="10258825at2759"/>
<dbReference type="Gene3D" id="1.10.10.2150">
    <property type="entry name" value="Ribosomal RNA-processing protein 8, N-terminal domain"/>
    <property type="match status" value="1"/>
</dbReference>
<dbReference type="InterPro" id="IPR029063">
    <property type="entry name" value="SAM-dependent_MTases_sf"/>
</dbReference>
<dbReference type="AlphaFoldDB" id="A0A8H6G5E1"/>
<dbReference type="Gene3D" id="3.40.50.150">
    <property type="entry name" value="Vaccinia Virus protein VP39"/>
    <property type="match status" value="1"/>
</dbReference>
<keyword evidence="7" id="KW-0539">Nucleus</keyword>
<dbReference type="EMBL" id="JACCJC010000002">
    <property type="protein sequence ID" value="KAF6240955.1"/>
    <property type="molecule type" value="Genomic_DNA"/>
</dbReference>
<dbReference type="GeneID" id="59282426"/>
<evidence type="ECO:0000256" key="3">
    <source>
        <dbReference type="ARBA" id="ARBA00022552"/>
    </source>
</evidence>
<evidence type="ECO:0000256" key="5">
    <source>
        <dbReference type="ARBA" id="ARBA00022679"/>
    </source>
</evidence>
<feature type="compositionally biased region" description="Basic and acidic residues" evidence="9">
    <location>
        <begin position="589"/>
        <end position="605"/>
    </location>
</feature>
<dbReference type="InterPro" id="IPR042036">
    <property type="entry name" value="RRP8_N"/>
</dbReference>
<evidence type="ECO:0000256" key="9">
    <source>
        <dbReference type="SAM" id="MobiDB-lite"/>
    </source>
</evidence>
<dbReference type="GO" id="GO:0016433">
    <property type="term" value="F:rRNA (adenine) methyltransferase activity"/>
    <property type="evidence" value="ECO:0007669"/>
    <property type="project" value="UniProtKB-ARBA"/>
</dbReference>
<evidence type="ECO:0000313" key="10">
    <source>
        <dbReference type="EMBL" id="KAF6240955.1"/>
    </source>
</evidence>
<feature type="region of interest" description="Disordered" evidence="9">
    <location>
        <begin position="589"/>
        <end position="612"/>
    </location>
</feature>
<feature type="compositionally biased region" description="Basic and acidic residues" evidence="9">
    <location>
        <begin position="65"/>
        <end position="100"/>
    </location>
</feature>
<evidence type="ECO:0000256" key="4">
    <source>
        <dbReference type="ARBA" id="ARBA00022603"/>
    </source>
</evidence>
<evidence type="ECO:0000256" key="8">
    <source>
        <dbReference type="ARBA" id="ARBA00076672"/>
    </source>
</evidence>
<dbReference type="PANTHER" id="PTHR12787:SF0">
    <property type="entry name" value="RIBOSOMAL RNA-PROCESSING PROTEIN 8"/>
    <property type="match status" value="1"/>
</dbReference>
<keyword evidence="4" id="KW-0489">Methyltransferase</keyword>
<dbReference type="Pfam" id="PF05148">
    <property type="entry name" value="Methyltransf_8"/>
    <property type="match status" value="2"/>
</dbReference>
<comment type="subcellular location">
    <subcellularLocation>
        <location evidence="1">Nucleus</location>
        <location evidence="1">Nucleolus</location>
    </subcellularLocation>
</comment>
<dbReference type="RefSeq" id="XP_037170203.1">
    <property type="nucleotide sequence ID" value="XM_037302696.1"/>
</dbReference>
<keyword evidence="5" id="KW-0808">Transferase</keyword>
<keyword evidence="11" id="KW-1185">Reference proteome</keyword>
<dbReference type="SUPFAM" id="SSF53335">
    <property type="entry name" value="S-adenosyl-L-methionine-dependent methyltransferases"/>
    <property type="match status" value="1"/>
</dbReference>
<feature type="compositionally biased region" description="Basic and acidic residues" evidence="9">
    <location>
        <begin position="117"/>
        <end position="131"/>
    </location>
</feature>
<evidence type="ECO:0000256" key="7">
    <source>
        <dbReference type="ARBA" id="ARBA00023242"/>
    </source>
</evidence>
<gene>
    <name evidence="10" type="ORF">HO173_000748</name>
</gene>
<dbReference type="PANTHER" id="PTHR12787">
    <property type="entry name" value="RIBOSOMAL RNA-PROCESSING PROTEIN 8"/>
    <property type="match status" value="1"/>
</dbReference>
<name>A0A8H6G5E1_9LECA</name>
<sequence>MFAVPGWSISADALKVQTEPRSSQAATEHKHHHPIGTDKKKSRKRKRGTGSKNALEVTEENLGDLWRKYIEEKNLDQPRPKKEGKEAKQSKQNTEGKDGSLGEIEDVDPGSFEGFSEESKFARTVEEEASPKKRKRKRKDDKGIAPQANGHDDAADSSPTLLKEQGEAEDGKSKYEQRKAEASKKREQRALLQANGTLPPVRPEAVPSHPAEIAPAKPSQTAKPFGSLKASDTLQDPTVTKSTKLPKAPEPPKASGAPDTTPTPAPSLPSTSLTPLQQRMAAKLTSARFRHLNQTLYTSPSDQAMRLFADSPQNYTSYHAGFRAQVAVWPQNPVQGFIEDVRARSRVSVPSQKKLWREQKKGKKPKGSDADATAGATTGQGGEKMDPLPRSRNGICTIVDLGCGDATLAGSLSPSTKSLSLKFLSFDLAKGDTPNAHLVTVADISNLSAAGVKGGTVDIAICCLSLMGTNWVDVVGECARIVRGGGEVWVAEIKSRFARPGVKKKAGGGIGRKKSTEKGKGAVGDEDEDDKAVALEDMEDAKSKGGKDETDVSAFVEVFRKRGLILNGKPDMANKMFVTMRFAKSLGARTEKGNGGRVAEGRNENTGRSNMYAKTKFVDDDVEEVDESKVLKPCVYKTR</sequence>
<dbReference type="InterPro" id="IPR007823">
    <property type="entry name" value="RRP8"/>
</dbReference>
<feature type="region of interest" description="Disordered" evidence="9">
    <location>
        <begin position="502"/>
        <end position="532"/>
    </location>
</feature>
<keyword evidence="3" id="KW-0698">rRNA processing</keyword>
<protein>
    <recommendedName>
        <fullName evidence="8">Ribosomal RNA-processing protein 8</fullName>
    </recommendedName>
</protein>
<dbReference type="GO" id="GO:0042273">
    <property type="term" value="P:ribosomal large subunit biogenesis"/>
    <property type="evidence" value="ECO:0007669"/>
    <property type="project" value="TreeGrafter"/>
</dbReference>
<evidence type="ECO:0000313" key="11">
    <source>
        <dbReference type="Proteomes" id="UP000578531"/>
    </source>
</evidence>
<reference evidence="10 11" key="1">
    <citation type="journal article" date="2020" name="Genomics">
        <title>Complete, high-quality genomes from long-read metagenomic sequencing of two wolf lichen thalli reveals enigmatic genome architecture.</title>
        <authorList>
            <person name="McKenzie S.K."/>
            <person name="Walston R.F."/>
            <person name="Allen J.L."/>
        </authorList>
    </citation>
    <scope>NUCLEOTIDE SEQUENCE [LARGE SCALE GENOMIC DNA]</scope>
    <source>
        <strain evidence="10">WasteWater2</strain>
    </source>
</reference>
<proteinExistence type="inferred from homology"/>
<evidence type="ECO:0000256" key="6">
    <source>
        <dbReference type="ARBA" id="ARBA00022691"/>
    </source>
</evidence>
<feature type="compositionally biased region" description="Polar residues" evidence="9">
    <location>
        <begin position="230"/>
        <end position="243"/>
    </location>
</feature>
<feature type="region of interest" description="Disordered" evidence="9">
    <location>
        <begin position="1"/>
        <end position="272"/>
    </location>
</feature>
<dbReference type="GO" id="GO:0005730">
    <property type="term" value="C:nucleolus"/>
    <property type="evidence" value="ECO:0007669"/>
    <property type="project" value="UniProtKB-SubCell"/>
</dbReference>
<comment type="caution">
    <text evidence="10">The sequence shown here is derived from an EMBL/GenBank/DDBJ whole genome shotgun (WGS) entry which is preliminary data.</text>
</comment>
<feature type="compositionally biased region" description="Basic residues" evidence="9">
    <location>
        <begin position="29"/>
        <end position="49"/>
    </location>
</feature>